<evidence type="ECO:0008006" key="10">
    <source>
        <dbReference type="Google" id="ProtNLM"/>
    </source>
</evidence>
<gene>
    <name evidence="8" type="ORF">CTE05_28340</name>
</gene>
<evidence type="ECO:0000256" key="4">
    <source>
        <dbReference type="ARBA" id="ARBA00022692"/>
    </source>
</evidence>
<evidence type="ECO:0000256" key="2">
    <source>
        <dbReference type="ARBA" id="ARBA00011006"/>
    </source>
</evidence>
<protein>
    <recommendedName>
        <fullName evidence="10">Transglycosylase</fullName>
    </recommendedName>
</protein>
<keyword evidence="4 7" id="KW-0812">Transmembrane</keyword>
<comment type="subcellular location">
    <subcellularLocation>
        <location evidence="1">Cell membrane</location>
        <topology evidence="1">Multi-pass membrane protein</topology>
    </subcellularLocation>
</comment>
<dbReference type="AlphaFoldDB" id="A0A511JMN4"/>
<dbReference type="Pfam" id="PF04226">
    <property type="entry name" value="Transgly_assoc"/>
    <property type="match status" value="1"/>
</dbReference>
<evidence type="ECO:0000313" key="9">
    <source>
        <dbReference type="Proteomes" id="UP000321049"/>
    </source>
</evidence>
<dbReference type="GO" id="GO:0005886">
    <property type="term" value="C:plasma membrane"/>
    <property type="evidence" value="ECO:0007669"/>
    <property type="project" value="UniProtKB-SubCell"/>
</dbReference>
<keyword evidence="5 7" id="KW-1133">Transmembrane helix</keyword>
<dbReference type="Proteomes" id="UP000321049">
    <property type="component" value="Unassembled WGS sequence"/>
</dbReference>
<comment type="similarity">
    <text evidence="2">Belongs to the UPF0410 family.</text>
</comment>
<name>A0A511JMN4_9CELL</name>
<keyword evidence="3" id="KW-1003">Cell membrane</keyword>
<sequence>MLILGLILFGMLIGALAQLILGRKRGRIDWTMAIVAGLVGSFVGGLLASLLSGDGLELRPSGIIGSIVGAIIVTAIWRFAGDRSKA</sequence>
<comment type="caution">
    <text evidence="8">The sequence shown here is derived from an EMBL/GenBank/DDBJ whole genome shotgun (WGS) entry which is preliminary data.</text>
</comment>
<keyword evidence="6 7" id="KW-0472">Membrane</keyword>
<keyword evidence="9" id="KW-1185">Reference proteome</keyword>
<evidence type="ECO:0000313" key="8">
    <source>
        <dbReference type="EMBL" id="GEL99287.1"/>
    </source>
</evidence>
<evidence type="ECO:0000256" key="3">
    <source>
        <dbReference type="ARBA" id="ARBA00022475"/>
    </source>
</evidence>
<feature type="transmembrane region" description="Helical" evidence="7">
    <location>
        <begin position="63"/>
        <end position="80"/>
    </location>
</feature>
<organism evidence="8 9">
    <name type="scientific">Cellulomonas terrae</name>
    <dbReference type="NCBI Taxonomy" id="311234"/>
    <lineage>
        <taxon>Bacteria</taxon>
        <taxon>Bacillati</taxon>
        <taxon>Actinomycetota</taxon>
        <taxon>Actinomycetes</taxon>
        <taxon>Micrococcales</taxon>
        <taxon>Cellulomonadaceae</taxon>
        <taxon>Cellulomonas</taxon>
    </lineage>
</organism>
<dbReference type="InterPro" id="IPR007341">
    <property type="entry name" value="Transgly_assoc"/>
</dbReference>
<dbReference type="RefSeq" id="WP_146846940.1">
    <property type="nucleotide sequence ID" value="NZ_BJWH01000015.1"/>
</dbReference>
<accession>A0A511JMN4</accession>
<evidence type="ECO:0000256" key="6">
    <source>
        <dbReference type="ARBA" id="ARBA00023136"/>
    </source>
</evidence>
<feature type="transmembrane region" description="Helical" evidence="7">
    <location>
        <begin position="33"/>
        <end position="51"/>
    </location>
</feature>
<proteinExistence type="inferred from homology"/>
<evidence type="ECO:0000256" key="7">
    <source>
        <dbReference type="SAM" id="Phobius"/>
    </source>
</evidence>
<evidence type="ECO:0000256" key="1">
    <source>
        <dbReference type="ARBA" id="ARBA00004651"/>
    </source>
</evidence>
<evidence type="ECO:0000256" key="5">
    <source>
        <dbReference type="ARBA" id="ARBA00022989"/>
    </source>
</evidence>
<reference evidence="8 9" key="1">
    <citation type="submission" date="2019-07" db="EMBL/GenBank/DDBJ databases">
        <title>Whole genome shotgun sequence of Cellulomonas terrae NBRC 100819.</title>
        <authorList>
            <person name="Hosoyama A."/>
            <person name="Uohara A."/>
            <person name="Ohji S."/>
            <person name="Ichikawa N."/>
        </authorList>
    </citation>
    <scope>NUCLEOTIDE SEQUENCE [LARGE SCALE GENOMIC DNA]</scope>
    <source>
        <strain evidence="8 9">NBRC 100819</strain>
    </source>
</reference>
<dbReference type="EMBL" id="BJWH01000015">
    <property type="protein sequence ID" value="GEL99287.1"/>
    <property type="molecule type" value="Genomic_DNA"/>
</dbReference>